<evidence type="ECO:0000313" key="1">
    <source>
        <dbReference type="EMBL" id="KAJ8671015.1"/>
    </source>
</evidence>
<sequence length="100" mass="10877">MTWSLAGVPSAALYNPSASITAAAYTNAVGPPQAEYAYSNDITTKRRGAYVSVNLTPMDSSQWCDNSRDLTTHETPTFTNWEPATTALQEENLTSDVHAY</sequence>
<comment type="caution">
    <text evidence="1">The sequence shown here is derived from an EMBL/GenBank/DDBJ whole genome shotgun (WGS) entry which is preliminary data.</text>
</comment>
<protein>
    <submittedName>
        <fullName evidence="1">Uncharacterized protein</fullName>
    </submittedName>
</protein>
<proteinExistence type="predicted"/>
<accession>A0ACC2NIN0</accession>
<evidence type="ECO:0000313" key="2">
    <source>
        <dbReference type="Proteomes" id="UP001239111"/>
    </source>
</evidence>
<organism evidence="1 2">
    <name type="scientific">Eretmocerus hayati</name>
    <dbReference type="NCBI Taxonomy" id="131215"/>
    <lineage>
        <taxon>Eukaryota</taxon>
        <taxon>Metazoa</taxon>
        <taxon>Ecdysozoa</taxon>
        <taxon>Arthropoda</taxon>
        <taxon>Hexapoda</taxon>
        <taxon>Insecta</taxon>
        <taxon>Pterygota</taxon>
        <taxon>Neoptera</taxon>
        <taxon>Endopterygota</taxon>
        <taxon>Hymenoptera</taxon>
        <taxon>Apocrita</taxon>
        <taxon>Proctotrupomorpha</taxon>
        <taxon>Chalcidoidea</taxon>
        <taxon>Aphelinidae</taxon>
        <taxon>Aphelininae</taxon>
        <taxon>Eretmocerus</taxon>
    </lineage>
</organism>
<reference evidence="1" key="1">
    <citation type="submission" date="2023-04" db="EMBL/GenBank/DDBJ databases">
        <title>A chromosome-level genome assembly of the parasitoid wasp Eretmocerus hayati.</title>
        <authorList>
            <person name="Zhong Y."/>
            <person name="Liu S."/>
            <person name="Liu Y."/>
        </authorList>
    </citation>
    <scope>NUCLEOTIDE SEQUENCE</scope>
    <source>
        <strain evidence="1">ZJU_SS_LIU_2023</strain>
    </source>
</reference>
<gene>
    <name evidence="1" type="ORF">QAD02_002274</name>
</gene>
<dbReference type="EMBL" id="CM056743">
    <property type="protein sequence ID" value="KAJ8671015.1"/>
    <property type="molecule type" value="Genomic_DNA"/>
</dbReference>
<dbReference type="Proteomes" id="UP001239111">
    <property type="component" value="Chromosome 3"/>
</dbReference>
<keyword evidence="2" id="KW-1185">Reference proteome</keyword>
<name>A0ACC2NIN0_9HYME</name>